<accession>A0A381DJN9</accession>
<evidence type="ECO:0008006" key="3">
    <source>
        <dbReference type="Google" id="ProtNLM"/>
    </source>
</evidence>
<sequence>MITKDFLISVLSHCKIIHHTHGRLRLRVSSKIKDEFENLGDENLKNINLNKLDEMIKNINGINNVKFNRVIGSITIEYDKKEFDKDFWHDIIEFKKVDNFLLKINEKAKELL</sequence>
<dbReference type="GeneID" id="93091477"/>
<name>A0A381DJN9_9BACT</name>
<dbReference type="Proteomes" id="UP000254920">
    <property type="component" value="Unassembled WGS sequence"/>
</dbReference>
<dbReference type="Pfam" id="PF19991">
    <property type="entry name" value="HMA_2"/>
    <property type="match status" value="1"/>
</dbReference>
<organism evidence="1 2">
    <name type="scientific">Campylobacter sputorum subsp. sputorum</name>
    <dbReference type="NCBI Taxonomy" id="32024"/>
    <lineage>
        <taxon>Bacteria</taxon>
        <taxon>Pseudomonadati</taxon>
        <taxon>Campylobacterota</taxon>
        <taxon>Epsilonproteobacteria</taxon>
        <taxon>Campylobacterales</taxon>
        <taxon>Campylobacteraceae</taxon>
        <taxon>Campylobacter</taxon>
    </lineage>
</organism>
<evidence type="ECO:0000313" key="1">
    <source>
        <dbReference type="EMBL" id="SUX10845.1"/>
    </source>
</evidence>
<proteinExistence type="predicted"/>
<evidence type="ECO:0000313" key="2">
    <source>
        <dbReference type="Proteomes" id="UP000254920"/>
    </source>
</evidence>
<gene>
    <name evidence="1" type="ORF">NCTC12475_01056</name>
</gene>
<dbReference type="AlphaFoldDB" id="A0A381DJN9"/>
<reference evidence="1 2" key="1">
    <citation type="submission" date="2018-06" db="EMBL/GenBank/DDBJ databases">
        <authorList>
            <consortium name="Pathogen Informatics"/>
            <person name="Doyle S."/>
        </authorList>
    </citation>
    <scope>NUCLEOTIDE SEQUENCE [LARGE SCALE GENOMIC DNA]</scope>
    <source>
        <strain evidence="1 2">NCTC12475</strain>
    </source>
</reference>
<dbReference type="OrthoDB" id="5357650at2"/>
<dbReference type="STRING" id="32024.GCA_000788295_01493"/>
<protein>
    <recommendedName>
        <fullName evidence="3">Cation transporter</fullName>
    </recommendedName>
</protein>
<keyword evidence="2" id="KW-1185">Reference proteome</keyword>
<dbReference type="EMBL" id="UFVD01000001">
    <property type="protein sequence ID" value="SUX10845.1"/>
    <property type="molecule type" value="Genomic_DNA"/>
</dbReference>
<dbReference type="RefSeq" id="WP_089183205.1">
    <property type="nucleotide sequence ID" value="NZ_CP043427.1"/>
</dbReference>